<protein>
    <submittedName>
        <fullName evidence="1">Uncharacterized protein</fullName>
    </submittedName>
</protein>
<gene>
    <name evidence="1" type="ORF">C442_09724</name>
</gene>
<evidence type="ECO:0000313" key="2">
    <source>
        <dbReference type="Proteomes" id="UP000011623"/>
    </source>
</evidence>
<organism evidence="1 2">
    <name type="scientific">Haloarcula amylolytica JCM 13557</name>
    <dbReference type="NCBI Taxonomy" id="1227452"/>
    <lineage>
        <taxon>Archaea</taxon>
        <taxon>Methanobacteriati</taxon>
        <taxon>Methanobacteriota</taxon>
        <taxon>Stenosarchaea group</taxon>
        <taxon>Halobacteria</taxon>
        <taxon>Halobacteriales</taxon>
        <taxon>Haloarculaceae</taxon>
        <taxon>Haloarcula</taxon>
    </lineage>
</organism>
<comment type="caution">
    <text evidence="1">The sequence shown here is derived from an EMBL/GenBank/DDBJ whole genome shotgun (WGS) entry which is preliminary data.</text>
</comment>
<name>M0KPC0_9EURY</name>
<evidence type="ECO:0000313" key="1">
    <source>
        <dbReference type="EMBL" id="EMA21635.1"/>
    </source>
</evidence>
<keyword evidence="2" id="KW-1185">Reference proteome</keyword>
<sequence>MRTVHIALVFKQSDKLSPRRILLVPTVSIRSKHTLNVQVLHKHGIVLLDEPRRYFVLVVQYFPVDVAFGLRHFDSLILVVVRPMFFPREFAVRTSESFVFAFEIELIHGLPVAGMDVVQDAEVNTHAVARVE</sequence>
<accession>M0KPC0</accession>
<dbReference type="AlphaFoldDB" id="M0KPC0"/>
<dbReference type="Proteomes" id="UP000011623">
    <property type="component" value="Unassembled WGS sequence"/>
</dbReference>
<reference evidence="1 2" key="1">
    <citation type="journal article" date="2014" name="PLoS Genet.">
        <title>Phylogenetically driven sequencing of extremely halophilic archaea reveals strategies for static and dynamic osmo-response.</title>
        <authorList>
            <person name="Becker E.A."/>
            <person name="Seitzer P.M."/>
            <person name="Tritt A."/>
            <person name="Larsen D."/>
            <person name="Krusor M."/>
            <person name="Yao A.I."/>
            <person name="Wu D."/>
            <person name="Madern D."/>
            <person name="Eisen J.A."/>
            <person name="Darling A.E."/>
            <person name="Facciotti M.T."/>
        </authorList>
    </citation>
    <scope>NUCLEOTIDE SEQUENCE [LARGE SCALE GENOMIC DNA]</scope>
    <source>
        <strain evidence="1 2">JCM 13557</strain>
    </source>
</reference>
<proteinExistence type="predicted"/>
<dbReference type="EMBL" id="AOLW01000017">
    <property type="protein sequence ID" value="EMA21635.1"/>
    <property type="molecule type" value="Genomic_DNA"/>
</dbReference>